<feature type="transmembrane region" description="Helical" evidence="2">
    <location>
        <begin position="244"/>
        <end position="265"/>
    </location>
</feature>
<dbReference type="Proteomes" id="UP000184383">
    <property type="component" value="Unassembled WGS sequence"/>
</dbReference>
<proteinExistence type="predicted"/>
<protein>
    <recommendedName>
        <fullName evidence="5">Purine-cytosine permease</fullName>
    </recommendedName>
</protein>
<dbReference type="GO" id="GO:0022857">
    <property type="term" value="F:transmembrane transporter activity"/>
    <property type="evidence" value="ECO:0007669"/>
    <property type="project" value="InterPro"/>
</dbReference>
<sequence>MATFGMRIFQLYERVAWLPQLLTFCVLIGSAASRFDFDAVSVGSPERVNAKHLSFFSLCLSIPVAWIPLSADYYVYYQPTTKRSLTWSMTSIGAYLGMAITVLMGVGLGTGVTHTSEWKAIYDGTPGSLLMAGYDSVGVLGKICAVINVLGVVACNAPGSYSMAMNFQMLGDYWLKIPRPFFTILTTVIYAACAIGGRDSLYEIFQNFLPLIGYWIIIWFTIVAEEDILFNRNKSYDWSIWNNWRKLPLGVAAGISFLVGWAGAIVGMDQVYYTGPIALTIAGGADLGLWLGAGFTALAFPPLRMLELWMVGR</sequence>
<dbReference type="PANTHER" id="PTHR31806:SF16">
    <property type="entry name" value="PURINE-CYTOSINE TRANSPORTER (EUROFUNG)"/>
    <property type="match status" value="1"/>
</dbReference>
<dbReference type="RefSeq" id="XP_040692630.1">
    <property type="nucleotide sequence ID" value="XM_040834511.1"/>
</dbReference>
<dbReference type="OrthoDB" id="5428495at2759"/>
<keyword evidence="1" id="KW-0813">Transport</keyword>
<accession>A0A1L9RVP2</accession>
<keyword evidence="4" id="KW-1185">Reference proteome</keyword>
<dbReference type="VEuPathDB" id="FungiDB:ASPWEDRAFT_36657"/>
<dbReference type="GeneID" id="63750359"/>
<reference evidence="4" key="1">
    <citation type="journal article" date="2017" name="Genome Biol.">
        <title>Comparative genomics reveals high biological diversity and specific adaptations in the industrially and medically important fungal genus Aspergillus.</title>
        <authorList>
            <person name="de Vries R.P."/>
            <person name="Riley R."/>
            <person name="Wiebenga A."/>
            <person name="Aguilar-Osorio G."/>
            <person name="Amillis S."/>
            <person name="Uchima C.A."/>
            <person name="Anderluh G."/>
            <person name="Asadollahi M."/>
            <person name="Askin M."/>
            <person name="Barry K."/>
            <person name="Battaglia E."/>
            <person name="Bayram O."/>
            <person name="Benocci T."/>
            <person name="Braus-Stromeyer S.A."/>
            <person name="Caldana C."/>
            <person name="Canovas D."/>
            <person name="Cerqueira G.C."/>
            <person name="Chen F."/>
            <person name="Chen W."/>
            <person name="Choi C."/>
            <person name="Clum A."/>
            <person name="Dos Santos R.A."/>
            <person name="Damasio A.R."/>
            <person name="Diallinas G."/>
            <person name="Emri T."/>
            <person name="Fekete E."/>
            <person name="Flipphi M."/>
            <person name="Freyberg S."/>
            <person name="Gallo A."/>
            <person name="Gournas C."/>
            <person name="Habgood R."/>
            <person name="Hainaut M."/>
            <person name="Harispe M.L."/>
            <person name="Henrissat B."/>
            <person name="Hilden K.S."/>
            <person name="Hope R."/>
            <person name="Hossain A."/>
            <person name="Karabika E."/>
            <person name="Karaffa L."/>
            <person name="Karanyi Z."/>
            <person name="Krasevec N."/>
            <person name="Kuo A."/>
            <person name="Kusch H."/>
            <person name="LaButti K."/>
            <person name="Lagendijk E.L."/>
            <person name="Lapidus A."/>
            <person name="Levasseur A."/>
            <person name="Lindquist E."/>
            <person name="Lipzen A."/>
            <person name="Logrieco A.F."/>
            <person name="MacCabe A."/>
            <person name="Maekelae M.R."/>
            <person name="Malavazi I."/>
            <person name="Melin P."/>
            <person name="Meyer V."/>
            <person name="Mielnichuk N."/>
            <person name="Miskei M."/>
            <person name="Molnar A.P."/>
            <person name="Mule G."/>
            <person name="Ngan C.Y."/>
            <person name="Orejas M."/>
            <person name="Orosz E."/>
            <person name="Ouedraogo J.P."/>
            <person name="Overkamp K.M."/>
            <person name="Park H.-S."/>
            <person name="Perrone G."/>
            <person name="Piumi F."/>
            <person name="Punt P.J."/>
            <person name="Ram A.F."/>
            <person name="Ramon A."/>
            <person name="Rauscher S."/>
            <person name="Record E."/>
            <person name="Riano-Pachon D.M."/>
            <person name="Robert V."/>
            <person name="Roehrig J."/>
            <person name="Ruller R."/>
            <person name="Salamov A."/>
            <person name="Salih N.S."/>
            <person name="Samson R.A."/>
            <person name="Sandor E."/>
            <person name="Sanguinetti M."/>
            <person name="Schuetze T."/>
            <person name="Sepcic K."/>
            <person name="Shelest E."/>
            <person name="Sherlock G."/>
            <person name="Sophianopoulou V."/>
            <person name="Squina F.M."/>
            <person name="Sun H."/>
            <person name="Susca A."/>
            <person name="Todd R.B."/>
            <person name="Tsang A."/>
            <person name="Unkles S.E."/>
            <person name="van de Wiele N."/>
            <person name="van Rossen-Uffink D."/>
            <person name="Oliveira J.V."/>
            <person name="Vesth T.C."/>
            <person name="Visser J."/>
            <person name="Yu J.-H."/>
            <person name="Zhou M."/>
            <person name="Andersen M.R."/>
            <person name="Archer D.B."/>
            <person name="Baker S.E."/>
            <person name="Benoit I."/>
            <person name="Brakhage A.A."/>
            <person name="Braus G.H."/>
            <person name="Fischer R."/>
            <person name="Frisvad J.C."/>
            <person name="Goldman G.H."/>
            <person name="Houbraken J."/>
            <person name="Oakley B."/>
            <person name="Pocsi I."/>
            <person name="Scazzocchio C."/>
            <person name="Seiboth B."/>
            <person name="vanKuyk P.A."/>
            <person name="Wortman J."/>
            <person name="Dyer P.S."/>
            <person name="Grigoriev I.V."/>
        </authorList>
    </citation>
    <scope>NUCLEOTIDE SEQUENCE [LARGE SCALE GENOMIC DNA]</scope>
    <source>
        <strain evidence="4">DTO 134E9</strain>
    </source>
</reference>
<evidence type="ECO:0000313" key="4">
    <source>
        <dbReference type="Proteomes" id="UP000184383"/>
    </source>
</evidence>
<feature type="transmembrane region" description="Helical" evidence="2">
    <location>
        <begin position="87"/>
        <end position="108"/>
    </location>
</feature>
<keyword evidence="2" id="KW-0472">Membrane</keyword>
<dbReference type="Gene3D" id="1.10.4160.10">
    <property type="entry name" value="Hydantoin permease"/>
    <property type="match status" value="1"/>
</dbReference>
<dbReference type="STRING" id="1073089.A0A1L9RVP2"/>
<organism evidence="3 4">
    <name type="scientific">Aspergillus wentii DTO 134E9</name>
    <dbReference type="NCBI Taxonomy" id="1073089"/>
    <lineage>
        <taxon>Eukaryota</taxon>
        <taxon>Fungi</taxon>
        <taxon>Dikarya</taxon>
        <taxon>Ascomycota</taxon>
        <taxon>Pezizomycotina</taxon>
        <taxon>Eurotiomycetes</taxon>
        <taxon>Eurotiomycetidae</taxon>
        <taxon>Eurotiales</taxon>
        <taxon>Aspergillaceae</taxon>
        <taxon>Aspergillus</taxon>
        <taxon>Aspergillus subgen. Cremei</taxon>
    </lineage>
</organism>
<feature type="transmembrane region" description="Helical" evidence="2">
    <location>
        <begin position="277"/>
        <end position="300"/>
    </location>
</feature>
<feature type="transmembrane region" description="Helical" evidence="2">
    <location>
        <begin position="139"/>
        <end position="159"/>
    </location>
</feature>
<gene>
    <name evidence="3" type="ORF">ASPWEDRAFT_36657</name>
</gene>
<name>A0A1L9RVP2_ASPWE</name>
<dbReference type="EMBL" id="KV878210">
    <property type="protein sequence ID" value="OJJ38954.1"/>
    <property type="molecule type" value="Genomic_DNA"/>
</dbReference>
<dbReference type="PANTHER" id="PTHR31806">
    <property type="entry name" value="PURINE-CYTOSINE PERMEASE FCY2-RELATED"/>
    <property type="match status" value="1"/>
</dbReference>
<evidence type="ECO:0008006" key="5">
    <source>
        <dbReference type="Google" id="ProtNLM"/>
    </source>
</evidence>
<feature type="transmembrane region" description="Helical" evidence="2">
    <location>
        <begin position="204"/>
        <end position="223"/>
    </location>
</feature>
<feature type="transmembrane region" description="Helical" evidence="2">
    <location>
        <begin position="180"/>
        <end position="198"/>
    </location>
</feature>
<evidence type="ECO:0000256" key="1">
    <source>
        <dbReference type="ARBA" id="ARBA00022448"/>
    </source>
</evidence>
<feature type="transmembrane region" description="Helical" evidence="2">
    <location>
        <begin position="55"/>
        <end position="75"/>
    </location>
</feature>
<dbReference type="GO" id="GO:0000329">
    <property type="term" value="C:fungal-type vacuole membrane"/>
    <property type="evidence" value="ECO:0007669"/>
    <property type="project" value="TreeGrafter"/>
</dbReference>
<evidence type="ECO:0000256" key="2">
    <source>
        <dbReference type="SAM" id="Phobius"/>
    </source>
</evidence>
<evidence type="ECO:0000313" key="3">
    <source>
        <dbReference type="EMBL" id="OJJ38954.1"/>
    </source>
</evidence>
<keyword evidence="2" id="KW-1133">Transmembrane helix</keyword>
<dbReference type="InterPro" id="IPR026030">
    <property type="entry name" value="Pur-cyt_permease_Fcy2/21/22"/>
</dbReference>
<dbReference type="GO" id="GO:0005886">
    <property type="term" value="C:plasma membrane"/>
    <property type="evidence" value="ECO:0007669"/>
    <property type="project" value="TreeGrafter"/>
</dbReference>
<keyword evidence="2" id="KW-0812">Transmembrane</keyword>
<dbReference type="AlphaFoldDB" id="A0A1L9RVP2"/>